<keyword evidence="10" id="KW-0966">Cell projection</keyword>
<dbReference type="Pfam" id="PF00691">
    <property type="entry name" value="OmpA"/>
    <property type="match status" value="1"/>
</dbReference>
<dbReference type="CDD" id="cd07185">
    <property type="entry name" value="OmpA_C-like"/>
    <property type="match status" value="1"/>
</dbReference>
<evidence type="ECO:0000256" key="1">
    <source>
        <dbReference type="ARBA" id="ARBA00004162"/>
    </source>
</evidence>
<keyword evidence="6 7" id="KW-0472">Membrane</keyword>
<comment type="caution">
    <text evidence="10">The sequence shown here is derived from an EMBL/GenBank/DDBJ whole genome shotgun (WGS) entry which is preliminary data.</text>
</comment>
<name>A0ABW4JQL1_9BACL</name>
<evidence type="ECO:0000256" key="6">
    <source>
        <dbReference type="ARBA" id="ARBA00023136"/>
    </source>
</evidence>
<comment type="similarity">
    <text evidence="2">Belongs to the MotB family.</text>
</comment>
<dbReference type="Gene3D" id="3.30.1330.60">
    <property type="entry name" value="OmpA-like domain"/>
    <property type="match status" value="1"/>
</dbReference>
<keyword evidence="10" id="KW-0969">Cilium</keyword>
<accession>A0ABW4JQL1</accession>
<evidence type="ECO:0000259" key="9">
    <source>
        <dbReference type="PROSITE" id="PS51123"/>
    </source>
</evidence>
<keyword evidence="5 8" id="KW-1133">Transmembrane helix</keyword>
<proteinExistence type="inferred from homology"/>
<dbReference type="PROSITE" id="PS51123">
    <property type="entry name" value="OMPA_2"/>
    <property type="match status" value="1"/>
</dbReference>
<keyword evidence="11" id="KW-1185">Reference proteome</keyword>
<evidence type="ECO:0000313" key="11">
    <source>
        <dbReference type="Proteomes" id="UP001597079"/>
    </source>
</evidence>
<keyword evidence="10" id="KW-0282">Flagellum</keyword>
<evidence type="ECO:0000256" key="5">
    <source>
        <dbReference type="ARBA" id="ARBA00022989"/>
    </source>
</evidence>
<dbReference type="InterPro" id="IPR006665">
    <property type="entry name" value="OmpA-like"/>
</dbReference>
<protein>
    <submittedName>
        <fullName evidence="10">Flagellar motor protein MotB</fullName>
    </submittedName>
</protein>
<dbReference type="SUPFAM" id="SSF103088">
    <property type="entry name" value="OmpA-like"/>
    <property type="match status" value="1"/>
</dbReference>
<dbReference type="InterPro" id="IPR036737">
    <property type="entry name" value="OmpA-like_sf"/>
</dbReference>
<evidence type="ECO:0000256" key="2">
    <source>
        <dbReference type="ARBA" id="ARBA00008914"/>
    </source>
</evidence>
<reference evidence="11" key="1">
    <citation type="journal article" date="2019" name="Int. J. Syst. Evol. Microbiol.">
        <title>The Global Catalogue of Microorganisms (GCM) 10K type strain sequencing project: providing services to taxonomists for standard genome sequencing and annotation.</title>
        <authorList>
            <consortium name="The Broad Institute Genomics Platform"/>
            <consortium name="The Broad Institute Genome Sequencing Center for Infectious Disease"/>
            <person name="Wu L."/>
            <person name="Ma J."/>
        </authorList>
    </citation>
    <scope>NUCLEOTIDE SEQUENCE [LARGE SCALE GENOMIC DNA]</scope>
    <source>
        <strain evidence="11">CGMCC 1.12286</strain>
    </source>
</reference>
<organism evidence="10 11">
    <name type="scientific">Alicyclobacillus fodiniaquatilis</name>
    <dbReference type="NCBI Taxonomy" id="1661150"/>
    <lineage>
        <taxon>Bacteria</taxon>
        <taxon>Bacillati</taxon>
        <taxon>Bacillota</taxon>
        <taxon>Bacilli</taxon>
        <taxon>Bacillales</taxon>
        <taxon>Alicyclobacillaceae</taxon>
        <taxon>Alicyclobacillus</taxon>
    </lineage>
</organism>
<dbReference type="Proteomes" id="UP001597079">
    <property type="component" value="Unassembled WGS sequence"/>
</dbReference>
<dbReference type="InterPro" id="IPR025713">
    <property type="entry name" value="MotB-like_N_dom"/>
</dbReference>
<evidence type="ECO:0000256" key="4">
    <source>
        <dbReference type="ARBA" id="ARBA00022692"/>
    </source>
</evidence>
<feature type="transmembrane region" description="Helical" evidence="8">
    <location>
        <begin position="21"/>
        <end position="41"/>
    </location>
</feature>
<dbReference type="PANTHER" id="PTHR30329">
    <property type="entry name" value="STATOR ELEMENT OF FLAGELLAR MOTOR COMPLEX"/>
    <property type="match status" value="1"/>
</dbReference>
<dbReference type="RefSeq" id="WP_377946189.1">
    <property type="nucleotide sequence ID" value="NZ_JBHUCX010000102.1"/>
</dbReference>
<sequence length="278" mass="30797">MKRMPRRRRLNRRQRNQERWLVTYSDLITLLLVFFIIMFSMSSVDKTRFASLAQSLYAALHPTQQIALDGLNSSSILLDDNQNKAGTTDPMDGGAPVVKTDQSAAKKDQTQLDDLYNVVKGYITTHHLSNQVSIVNQQRGVQITMNDAALFHTGQAVLVPAAKKTIAGFVPFFKKLPNDIVVEGYTDNQPIHTSVYPSNWELSAARAMSVVHFLSSAGVKPSRLSGTGYGQYNNVAPNDTAAHRQLNRRVNIVILRQDLQPGTAAAQPNANKKPNQTP</sequence>
<dbReference type="Pfam" id="PF13677">
    <property type="entry name" value="MotB_plug"/>
    <property type="match status" value="1"/>
</dbReference>
<dbReference type="EMBL" id="JBHUCX010000102">
    <property type="protein sequence ID" value="MFD1678171.1"/>
    <property type="molecule type" value="Genomic_DNA"/>
</dbReference>
<evidence type="ECO:0000256" key="7">
    <source>
        <dbReference type="PROSITE-ProRule" id="PRU00473"/>
    </source>
</evidence>
<keyword evidence="3" id="KW-1003">Cell membrane</keyword>
<gene>
    <name evidence="10" type="ORF">ACFSB2_26235</name>
</gene>
<evidence type="ECO:0000313" key="10">
    <source>
        <dbReference type="EMBL" id="MFD1678171.1"/>
    </source>
</evidence>
<dbReference type="PANTHER" id="PTHR30329:SF21">
    <property type="entry name" value="LIPOPROTEIN YIAD-RELATED"/>
    <property type="match status" value="1"/>
</dbReference>
<comment type="subcellular location">
    <subcellularLocation>
        <location evidence="1">Cell membrane</location>
        <topology evidence="1">Single-pass membrane protein</topology>
    </subcellularLocation>
</comment>
<keyword evidence="4 8" id="KW-0812">Transmembrane</keyword>
<dbReference type="InterPro" id="IPR050330">
    <property type="entry name" value="Bact_OuterMem_StrucFunc"/>
</dbReference>
<evidence type="ECO:0000256" key="3">
    <source>
        <dbReference type="ARBA" id="ARBA00022475"/>
    </source>
</evidence>
<evidence type="ECO:0000256" key="8">
    <source>
        <dbReference type="SAM" id="Phobius"/>
    </source>
</evidence>
<feature type="domain" description="OmpA-like" evidence="9">
    <location>
        <begin position="138"/>
        <end position="258"/>
    </location>
</feature>